<dbReference type="GO" id="GO:0006508">
    <property type="term" value="P:proteolysis"/>
    <property type="evidence" value="ECO:0007669"/>
    <property type="project" value="UniProtKB-KW"/>
</dbReference>
<dbReference type="EMBL" id="JACGWV010000002">
    <property type="protein sequence ID" value="MBA8810705.1"/>
    <property type="molecule type" value="Genomic_DNA"/>
</dbReference>
<dbReference type="RefSeq" id="WP_182619771.1">
    <property type="nucleotide sequence ID" value="NZ_BAAATF010000017.1"/>
</dbReference>
<keyword evidence="1" id="KW-1133">Transmembrane helix</keyword>
<dbReference type="Proteomes" id="UP000540568">
    <property type="component" value="Unassembled WGS sequence"/>
</dbReference>
<dbReference type="InterPro" id="IPR012340">
    <property type="entry name" value="NA-bd_OB-fold"/>
</dbReference>
<name>A0A7W3PG13_9MICO</name>
<evidence type="ECO:0000313" key="2">
    <source>
        <dbReference type="EMBL" id="MBA8810705.1"/>
    </source>
</evidence>
<proteinExistence type="predicted"/>
<evidence type="ECO:0000313" key="3">
    <source>
        <dbReference type="Proteomes" id="UP000540568"/>
    </source>
</evidence>
<dbReference type="Gene3D" id="2.40.50.140">
    <property type="entry name" value="Nucleic acid-binding proteins"/>
    <property type="match status" value="1"/>
</dbReference>
<gene>
    <name evidence="2" type="ORF">FHX71_004681</name>
</gene>
<comment type="caution">
    <text evidence="2">The sequence shown here is derived from an EMBL/GenBank/DDBJ whole genome shotgun (WGS) entry which is preliminary data.</text>
</comment>
<dbReference type="AlphaFoldDB" id="A0A7W3PG13"/>
<keyword evidence="3" id="KW-1185">Reference proteome</keyword>
<sequence length="154" mass="15822">MLVFIVIGLLGLGLAVASLLLGDFLDLLDGAISGTSLGAGGLLFGATGMLVLSWGLEPWVAYPAGLVVAVLVVLLVNVLVKRLKAGDDGAPVSLVGAQGSVTSGVDRGHGEVSLDAASELETRLAFSDEPIEQGTRIVVVEQHGARVKVEPVWR</sequence>
<reference evidence="2 3" key="1">
    <citation type="submission" date="2020-07" db="EMBL/GenBank/DDBJ databases">
        <title>Sequencing the genomes of 1000 actinobacteria strains.</title>
        <authorList>
            <person name="Klenk H.-P."/>
        </authorList>
    </citation>
    <scope>NUCLEOTIDE SEQUENCE [LARGE SCALE GENOMIC DNA]</scope>
    <source>
        <strain evidence="2 3">DSM 44121</strain>
    </source>
</reference>
<protein>
    <submittedName>
        <fullName evidence="2">Membrane-bound serine protease (ClpP class)</fullName>
    </submittedName>
</protein>
<dbReference type="SUPFAM" id="SSF141322">
    <property type="entry name" value="NfeD domain-like"/>
    <property type="match status" value="1"/>
</dbReference>
<keyword evidence="2" id="KW-0378">Hydrolase</keyword>
<keyword evidence="2" id="KW-0645">Protease</keyword>
<feature type="transmembrane region" description="Helical" evidence="1">
    <location>
        <begin position="59"/>
        <end position="80"/>
    </location>
</feature>
<dbReference type="GO" id="GO:0008233">
    <property type="term" value="F:peptidase activity"/>
    <property type="evidence" value="ECO:0007669"/>
    <property type="project" value="UniProtKB-KW"/>
</dbReference>
<organism evidence="2 3">
    <name type="scientific">Promicromonospora sukumoe</name>
    <dbReference type="NCBI Taxonomy" id="88382"/>
    <lineage>
        <taxon>Bacteria</taxon>
        <taxon>Bacillati</taxon>
        <taxon>Actinomycetota</taxon>
        <taxon>Actinomycetes</taxon>
        <taxon>Micrococcales</taxon>
        <taxon>Promicromonosporaceae</taxon>
        <taxon>Promicromonospora</taxon>
    </lineage>
</organism>
<evidence type="ECO:0000256" key="1">
    <source>
        <dbReference type="SAM" id="Phobius"/>
    </source>
</evidence>
<keyword evidence="1" id="KW-0472">Membrane</keyword>
<keyword evidence="1" id="KW-0812">Transmembrane</keyword>
<accession>A0A7W3PG13</accession>